<comment type="caution">
    <text evidence="2">The sequence shown here is derived from an EMBL/GenBank/DDBJ whole genome shotgun (WGS) entry which is preliminary data.</text>
</comment>
<feature type="chain" id="PRO_5045214122" description="Peptidylprolyl isomerase" evidence="1">
    <location>
        <begin position="26"/>
        <end position="90"/>
    </location>
</feature>
<protein>
    <recommendedName>
        <fullName evidence="4">Peptidylprolyl isomerase</fullName>
    </recommendedName>
</protein>
<reference evidence="2 3" key="1">
    <citation type="submission" date="2023-08" db="EMBL/GenBank/DDBJ databases">
        <title>Pseudoalteromonas haloplanktis LL1 genome.</title>
        <authorList>
            <person name="Wu S."/>
        </authorList>
    </citation>
    <scope>NUCLEOTIDE SEQUENCE [LARGE SCALE GENOMIC DNA]</scope>
    <source>
        <strain evidence="2 3">LL1</strain>
    </source>
</reference>
<sequence>MKNLIKKTLPVFLIAATFGTSSAMAAGNPELVMQQLGSLHISKSVVQQAQAKEQAFENGLDTKLDVNLEKSMDELQKQIDKKLADKLDKA</sequence>
<evidence type="ECO:0000313" key="2">
    <source>
        <dbReference type="EMBL" id="MDQ9093649.1"/>
    </source>
</evidence>
<evidence type="ECO:0008006" key="4">
    <source>
        <dbReference type="Google" id="ProtNLM"/>
    </source>
</evidence>
<organism evidence="2 3">
    <name type="scientific">Pseudoalteromonas haloplanktis</name>
    <name type="common">Alteromonas haloplanktis</name>
    <dbReference type="NCBI Taxonomy" id="228"/>
    <lineage>
        <taxon>Bacteria</taxon>
        <taxon>Pseudomonadati</taxon>
        <taxon>Pseudomonadota</taxon>
        <taxon>Gammaproteobacteria</taxon>
        <taxon>Alteromonadales</taxon>
        <taxon>Pseudoalteromonadaceae</taxon>
        <taxon>Pseudoalteromonas</taxon>
    </lineage>
</organism>
<name>A0ABU1BGP1_PSEHA</name>
<proteinExistence type="predicted"/>
<evidence type="ECO:0000313" key="3">
    <source>
        <dbReference type="Proteomes" id="UP001226574"/>
    </source>
</evidence>
<evidence type="ECO:0000256" key="1">
    <source>
        <dbReference type="SAM" id="SignalP"/>
    </source>
</evidence>
<keyword evidence="3" id="KW-1185">Reference proteome</keyword>
<dbReference type="Proteomes" id="UP001226574">
    <property type="component" value="Unassembled WGS sequence"/>
</dbReference>
<accession>A0ABU1BGP1</accession>
<feature type="signal peptide" evidence="1">
    <location>
        <begin position="1"/>
        <end position="25"/>
    </location>
</feature>
<dbReference type="RefSeq" id="WP_016709522.1">
    <property type="nucleotide sequence ID" value="NZ_JAVIFY010000018.1"/>
</dbReference>
<dbReference type="EMBL" id="JAVIFY010000018">
    <property type="protein sequence ID" value="MDQ9093649.1"/>
    <property type="molecule type" value="Genomic_DNA"/>
</dbReference>
<gene>
    <name evidence="2" type="ORF">RC083_18935</name>
</gene>
<keyword evidence="1" id="KW-0732">Signal</keyword>